<dbReference type="SUPFAM" id="SSF52540">
    <property type="entry name" value="P-loop containing nucleoside triphosphate hydrolases"/>
    <property type="match status" value="1"/>
</dbReference>
<gene>
    <name evidence="10 14" type="primary">miaA</name>
    <name evidence="14" type="ORF">GCM10009554_82160</name>
</gene>
<comment type="cofactor">
    <cofactor evidence="1 10">
        <name>Mg(2+)</name>
        <dbReference type="ChEBI" id="CHEBI:18420"/>
    </cofactor>
</comment>
<dbReference type="PANTHER" id="PTHR11088">
    <property type="entry name" value="TRNA DIMETHYLALLYLTRANSFERASE"/>
    <property type="match status" value="1"/>
</dbReference>
<comment type="similarity">
    <text evidence="3 10 13">Belongs to the IPP transferase family.</text>
</comment>
<keyword evidence="8 10" id="KW-0460">Magnesium</keyword>
<evidence type="ECO:0000256" key="8">
    <source>
        <dbReference type="ARBA" id="ARBA00022842"/>
    </source>
</evidence>
<evidence type="ECO:0000256" key="9">
    <source>
        <dbReference type="ARBA" id="ARBA00049563"/>
    </source>
</evidence>
<feature type="site" description="Interaction with substrate tRNA" evidence="10">
    <location>
        <position position="112"/>
    </location>
</feature>
<dbReference type="InterPro" id="IPR039657">
    <property type="entry name" value="Dimethylallyltransferase"/>
</dbReference>
<reference evidence="15" key="1">
    <citation type="journal article" date="2019" name="Int. J. Syst. Evol. Microbiol.">
        <title>The Global Catalogue of Microorganisms (GCM) 10K type strain sequencing project: providing services to taxonomists for standard genome sequencing and annotation.</title>
        <authorList>
            <consortium name="The Broad Institute Genomics Platform"/>
            <consortium name="The Broad Institute Genome Sequencing Center for Infectious Disease"/>
            <person name="Wu L."/>
            <person name="Ma J."/>
        </authorList>
    </citation>
    <scope>NUCLEOTIDE SEQUENCE [LARGE SCALE GENOMIC DNA]</scope>
    <source>
        <strain evidence="15">JCM 10977</strain>
    </source>
</reference>
<accession>A0ABP4CA82</accession>
<name>A0ABP4CA82_9ACTN</name>
<dbReference type="InterPro" id="IPR018022">
    <property type="entry name" value="IPT"/>
</dbReference>
<keyword evidence="5 10" id="KW-0819">tRNA processing</keyword>
<evidence type="ECO:0000256" key="3">
    <source>
        <dbReference type="ARBA" id="ARBA00005842"/>
    </source>
</evidence>
<dbReference type="Gene3D" id="3.40.50.300">
    <property type="entry name" value="P-loop containing nucleotide triphosphate hydrolases"/>
    <property type="match status" value="1"/>
</dbReference>
<dbReference type="NCBIfam" id="TIGR00174">
    <property type="entry name" value="miaA"/>
    <property type="match status" value="1"/>
</dbReference>
<evidence type="ECO:0000256" key="1">
    <source>
        <dbReference type="ARBA" id="ARBA00001946"/>
    </source>
</evidence>
<evidence type="ECO:0000256" key="5">
    <source>
        <dbReference type="ARBA" id="ARBA00022694"/>
    </source>
</evidence>
<evidence type="ECO:0000256" key="6">
    <source>
        <dbReference type="ARBA" id="ARBA00022741"/>
    </source>
</evidence>
<comment type="caution">
    <text evidence="10">Lacks conserved residue(s) required for the propagation of feature annotation.</text>
</comment>
<proteinExistence type="inferred from homology"/>
<dbReference type="InterPro" id="IPR027417">
    <property type="entry name" value="P-loop_NTPase"/>
</dbReference>
<dbReference type="PANTHER" id="PTHR11088:SF60">
    <property type="entry name" value="TRNA DIMETHYLALLYLTRANSFERASE"/>
    <property type="match status" value="1"/>
</dbReference>
<dbReference type="RefSeq" id="WP_343983942.1">
    <property type="nucleotide sequence ID" value="NZ_BAAAHK010000025.1"/>
</dbReference>
<evidence type="ECO:0000256" key="13">
    <source>
        <dbReference type="RuleBase" id="RU003785"/>
    </source>
</evidence>
<comment type="function">
    <text evidence="2 10 12">Catalyzes the transfer of a dimethylallyl group onto the adenine at position 37 in tRNAs that read codons beginning with uridine, leading to the formation of N6-(dimethylallyl)adenosine (i(6)A).</text>
</comment>
<comment type="subunit">
    <text evidence="10">Monomer.</text>
</comment>
<feature type="binding site" evidence="10">
    <location>
        <begin position="13"/>
        <end position="18"/>
    </location>
    <ligand>
        <name>substrate</name>
    </ligand>
</feature>
<dbReference type="EMBL" id="BAAAHK010000025">
    <property type="protein sequence ID" value="GAA0963153.1"/>
    <property type="molecule type" value="Genomic_DNA"/>
</dbReference>
<evidence type="ECO:0000256" key="10">
    <source>
        <dbReference type="HAMAP-Rule" id="MF_00185"/>
    </source>
</evidence>
<evidence type="ECO:0000256" key="4">
    <source>
        <dbReference type="ARBA" id="ARBA00022679"/>
    </source>
</evidence>
<evidence type="ECO:0000256" key="7">
    <source>
        <dbReference type="ARBA" id="ARBA00022840"/>
    </source>
</evidence>
<dbReference type="EC" id="2.5.1.75" evidence="10"/>
<evidence type="ECO:0000313" key="14">
    <source>
        <dbReference type="EMBL" id="GAA0963153.1"/>
    </source>
</evidence>
<evidence type="ECO:0000256" key="11">
    <source>
        <dbReference type="RuleBase" id="RU003783"/>
    </source>
</evidence>
<keyword evidence="6 10" id="KW-0547">Nucleotide-binding</keyword>
<keyword evidence="15" id="KW-1185">Reference proteome</keyword>
<feature type="site" description="Interaction with substrate tRNA" evidence="10">
    <location>
        <position position="133"/>
    </location>
</feature>
<feature type="binding site" evidence="10">
    <location>
        <begin position="11"/>
        <end position="18"/>
    </location>
    <ligand>
        <name>ATP</name>
        <dbReference type="ChEBI" id="CHEBI:30616"/>
    </ligand>
</feature>
<comment type="catalytic activity">
    <reaction evidence="9 10 11">
        <text>adenosine(37) in tRNA + dimethylallyl diphosphate = N(6)-dimethylallyladenosine(37) in tRNA + diphosphate</text>
        <dbReference type="Rhea" id="RHEA:26482"/>
        <dbReference type="Rhea" id="RHEA-COMP:10162"/>
        <dbReference type="Rhea" id="RHEA-COMP:10375"/>
        <dbReference type="ChEBI" id="CHEBI:33019"/>
        <dbReference type="ChEBI" id="CHEBI:57623"/>
        <dbReference type="ChEBI" id="CHEBI:74411"/>
        <dbReference type="ChEBI" id="CHEBI:74415"/>
        <dbReference type="EC" id="2.5.1.75"/>
    </reaction>
</comment>
<comment type="caution">
    <text evidence="14">The sequence shown here is derived from an EMBL/GenBank/DDBJ whole genome shotgun (WGS) entry which is preliminary data.</text>
</comment>
<dbReference type="Gene3D" id="1.10.20.140">
    <property type="match status" value="1"/>
</dbReference>
<dbReference type="Pfam" id="PF01715">
    <property type="entry name" value="IPPT"/>
    <property type="match status" value="1"/>
</dbReference>
<evidence type="ECO:0000256" key="2">
    <source>
        <dbReference type="ARBA" id="ARBA00003213"/>
    </source>
</evidence>
<dbReference type="HAMAP" id="MF_00185">
    <property type="entry name" value="IPP_trans"/>
    <property type="match status" value="1"/>
</dbReference>
<organism evidence="14 15">
    <name type="scientific">Kribbella koreensis</name>
    <dbReference type="NCBI Taxonomy" id="57909"/>
    <lineage>
        <taxon>Bacteria</taxon>
        <taxon>Bacillati</taxon>
        <taxon>Actinomycetota</taxon>
        <taxon>Actinomycetes</taxon>
        <taxon>Propionibacteriales</taxon>
        <taxon>Kribbellaceae</taxon>
        <taxon>Kribbella</taxon>
    </lineage>
</organism>
<keyword evidence="4 10" id="KW-0808">Transferase</keyword>
<protein>
    <recommendedName>
        <fullName evidence="10">tRNA dimethylallyltransferase</fullName>
        <ecNumber evidence="10">2.5.1.75</ecNumber>
    </recommendedName>
    <alternativeName>
        <fullName evidence="10">Dimethylallyl diphosphate:tRNA dimethylallyltransferase</fullName>
        <shortName evidence="10">DMAPP:tRNA dimethylallyltransferase</shortName>
        <shortName evidence="10">DMATase</shortName>
    </alternativeName>
    <alternativeName>
        <fullName evidence="10">Isopentenyl-diphosphate:tRNA isopentenyltransferase</fullName>
        <shortName evidence="10">IPP transferase</shortName>
        <shortName evidence="10">IPPT</shortName>
        <shortName evidence="10">IPTase</shortName>
    </alternativeName>
</protein>
<keyword evidence="7 10" id="KW-0067">ATP-binding</keyword>
<evidence type="ECO:0000256" key="12">
    <source>
        <dbReference type="RuleBase" id="RU003784"/>
    </source>
</evidence>
<dbReference type="Proteomes" id="UP001500542">
    <property type="component" value="Unassembled WGS sequence"/>
</dbReference>
<sequence>MVESLVVAVVGPTAAGKSDLSVALCKQFPDEPGTDESGTGEVVNADAMQVYRGMDVGTAKITVAERSGVPHHLLDILDVTQTATVAEFQQLARAAIDDCLRRQVVPVLAGGSALYVRAILDDFEFPGTDPVLRERLEAELEEHGSGALHQRLAEVDPAAAAQILPSNGRRIVRALEVIEITGGPYVATLPEHTYVYPGAVQLGLDVPRPVLDERIDRRVDRMFDNGFVDEVEDLLGKGLLDGRTANRALGYSQVIALLRGELSETEARQRTAQATRRFARRQDSWFRKDPRITWLPWDAPDLVDQALRVIRGNHLSPTGVVEVEEGLGAVDARG</sequence>
<evidence type="ECO:0000313" key="15">
    <source>
        <dbReference type="Proteomes" id="UP001500542"/>
    </source>
</evidence>